<reference evidence="1 2" key="1">
    <citation type="journal article" date="2020" name="Cell">
        <title>Large-Scale Comparative Analyses of Tick Genomes Elucidate Their Genetic Diversity and Vector Capacities.</title>
        <authorList>
            <consortium name="Tick Genome and Microbiome Consortium (TIGMIC)"/>
            <person name="Jia N."/>
            <person name="Wang J."/>
            <person name="Shi W."/>
            <person name="Du L."/>
            <person name="Sun Y."/>
            <person name="Zhan W."/>
            <person name="Jiang J.F."/>
            <person name="Wang Q."/>
            <person name="Zhang B."/>
            <person name="Ji P."/>
            <person name="Bell-Sakyi L."/>
            <person name="Cui X.M."/>
            <person name="Yuan T.T."/>
            <person name="Jiang B.G."/>
            <person name="Yang W.F."/>
            <person name="Lam T.T."/>
            <person name="Chang Q.C."/>
            <person name="Ding S.J."/>
            <person name="Wang X.J."/>
            <person name="Zhu J.G."/>
            <person name="Ruan X.D."/>
            <person name="Zhao L."/>
            <person name="Wei J.T."/>
            <person name="Ye R.Z."/>
            <person name="Que T.C."/>
            <person name="Du C.H."/>
            <person name="Zhou Y.H."/>
            <person name="Cheng J.X."/>
            <person name="Dai P.F."/>
            <person name="Guo W.B."/>
            <person name="Han X.H."/>
            <person name="Huang E.J."/>
            <person name="Li L.F."/>
            <person name="Wei W."/>
            <person name="Gao Y.C."/>
            <person name="Liu J.Z."/>
            <person name="Shao H.Z."/>
            <person name="Wang X."/>
            <person name="Wang C.C."/>
            <person name="Yang T.C."/>
            <person name="Huo Q.B."/>
            <person name="Li W."/>
            <person name="Chen H.Y."/>
            <person name="Chen S.E."/>
            <person name="Zhou L.G."/>
            <person name="Ni X.B."/>
            <person name="Tian J.H."/>
            <person name="Sheng Y."/>
            <person name="Liu T."/>
            <person name="Pan Y.S."/>
            <person name="Xia L.Y."/>
            <person name="Li J."/>
            <person name="Zhao F."/>
            <person name="Cao W.C."/>
        </authorList>
    </citation>
    <scope>NUCLEOTIDE SEQUENCE [LARGE SCALE GENOMIC DNA]</scope>
    <source>
        <strain evidence="1">Iper-2018</strain>
    </source>
</reference>
<evidence type="ECO:0000313" key="2">
    <source>
        <dbReference type="Proteomes" id="UP000805193"/>
    </source>
</evidence>
<name>A0AC60QGF5_IXOPE</name>
<sequence>AESYAIPKCAPPLLVLTDGLSAVSVRVQVRLWTSPTPASTMDILPSGNIFHELQAIHDTGFFPAQPSLEDFWQQ</sequence>
<feature type="non-terminal residue" evidence="1">
    <location>
        <position position="74"/>
    </location>
</feature>
<comment type="caution">
    <text evidence="1">The sequence shown here is derived from an EMBL/GenBank/DDBJ whole genome shotgun (WGS) entry which is preliminary data.</text>
</comment>
<protein>
    <submittedName>
        <fullName evidence="1">Uncharacterized protein</fullName>
    </submittedName>
</protein>
<feature type="non-terminal residue" evidence="1">
    <location>
        <position position="1"/>
    </location>
</feature>
<dbReference type="Proteomes" id="UP000805193">
    <property type="component" value="Unassembled WGS sequence"/>
</dbReference>
<accession>A0AC60QGF5</accession>
<dbReference type="EMBL" id="JABSTQ010009073">
    <property type="protein sequence ID" value="KAG0433242.1"/>
    <property type="molecule type" value="Genomic_DNA"/>
</dbReference>
<proteinExistence type="predicted"/>
<organism evidence="1 2">
    <name type="scientific">Ixodes persulcatus</name>
    <name type="common">Taiga tick</name>
    <dbReference type="NCBI Taxonomy" id="34615"/>
    <lineage>
        <taxon>Eukaryota</taxon>
        <taxon>Metazoa</taxon>
        <taxon>Ecdysozoa</taxon>
        <taxon>Arthropoda</taxon>
        <taxon>Chelicerata</taxon>
        <taxon>Arachnida</taxon>
        <taxon>Acari</taxon>
        <taxon>Parasitiformes</taxon>
        <taxon>Ixodida</taxon>
        <taxon>Ixodoidea</taxon>
        <taxon>Ixodidae</taxon>
        <taxon>Ixodinae</taxon>
        <taxon>Ixodes</taxon>
    </lineage>
</organism>
<gene>
    <name evidence="1" type="ORF">HPB47_020093</name>
</gene>
<keyword evidence="2" id="KW-1185">Reference proteome</keyword>
<evidence type="ECO:0000313" key="1">
    <source>
        <dbReference type="EMBL" id="KAG0433242.1"/>
    </source>
</evidence>